<keyword evidence="3" id="KW-1185">Reference proteome</keyword>
<feature type="transmembrane region" description="Helical" evidence="1">
    <location>
        <begin position="33"/>
        <end position="52"/>
    </location>
</feature>
<evidence type="ECO:0000313" key="3">
    <source>
        <dbReference type="Proteomes" id="UP001596002"/>
    </source>
</evidence>
<keyword evidence="1" id="KW-0472">Membrane</keyword>
<evidence type="ECO:0000313" key="2">
    <source>
        <dbReference type="EMBL" id="MFC4769262.1"/>
    </source>
</evidence>
<evidence type="ECO:0000256" key="1">
    <source>
        <dbReference type="SAM" id="Phobius"/>
    </source>
</evidence>
<name>A0ABV9Q7N9_9BACL</name>
<dbReference type="EMBL" id="JBHSHC010000120">
    <property type="protein sequence ID" value="MFC4769262.1"/>
    <property type="molecule type" value="Genomic_DNA"/>
</dbReference>
<dbReference type="Proteomes" id="UP001596002">
    <property type="component" value="Unassembled WGS sequence"/>
</dbReference>
<dbReference type="RefSeq" id="WP_380027578.1">
    <property type="nucleotide sequence ID" value="NZ_JBHSHC010000120.1"/>
</dbReference>
<comment type="caution">
    <text evidence="2">The sequence shown here is derived from an EMBL/GenBank/DDBJ whole genome shotgun (WGS) entry which is preliminary data.</text>
</comment>
<keyword evidence="1" id="KW-1133">Transmembrane helix</keyword>
<proteinExistence type="predicted"/>
<reference evidence="3" key="1">
    <citation type="journal article" date="2019" name="Int. J. Syst. Evol. Microbiol.">
        <title>The Global Catalogue of Microorganisms (GCM) 10K type strain sequencing project: providing services to taxonomists for standard genome sequencing and annotation.</title>
        <authorList>
            <consortium name="The Broad Institute Genomics Platform"/>
            <consortium name="The Broad Institute Genome Sequencing Center for Infectious Disease"/>
            <person name="Wu L."/>
            <person name="Ma J."/>
        </authorList>
    </citation>
    <scope>NUCLEOTIDE SEQUENCE [LARGE SCALE GENOMIC DNA]</scope>
    <source>
        <strain evidence="3">WYCCWR 12678</strain>
    </source>
</reference>
<sequence length="58" mass="6413">MSRNVKIVYFILTLLVMGSFAMVGIMFSEAMYGYGVLFLVLGLLLAGGGFSLKKRFLK</sequence>
<protein>
    <recommendedName>
        <fullName evidence="4">DUF5325 family protein</fullName>
    </recommendedName>
</protein>
<organism evidence="2 3">
    <name type="scientific">Effusibacillus consociatus</name>
    <dbReference type="NCBI Taxonomy" id="1117041"/>
    <lineage>
        <taxon>Bacteria</taxon>
        <taxon>Bacillati</taxon>
        <taxon>Bacillota</taxon>
        <taxon>Bacilli</taxon>
        <taxon>Bacillales</taxon>
        <taxon>Alicyclobacillaceae</taxon>
        <taxon>Effusibacillus</taxon>
    </lineage>
</organism>
<keyword evidence="1" id="KW-0812">Transmembrane</keyword>
<accession>A0ABV9Q7N9</accession>
<gene>
    <name evidence="2" type="ORF">ACFO8Q_18185</name>
</gene>
<evidence type="ECO:0008006" key="4">
    <source>
        <dbReference type="Google" id="ProtNLM"/>
    </source>
</evidence>
<feature type="transmembrane region" description="Helical" evidence="1">
    <location>
        <begin position="7"/>
        <end position="27"/>
    </location>
</feature>